<evidence type="ECO:0000259" key="3">
    <source>
        <dbReference type="Pfam" id="PF06985"/>
    </source>
</evidence>
<dbReference type="SUPFAM" id="SSF48452">
    <property type="entry name" value="TPR-like"/>
    <property type="match status" value="3"/>
</dbReference>
<protein>
    <recommendedName>
        <fullName evidence="3">Heterokaryon incompatibility domain-containing protein</fullName>
    </recommendedName>
</protein>
<evidence type="ECO:0000313" key="5">
    <source>
        <dbReference type="Proteomes" id="UP000801428"/>
    </source>
</evidence>
<dbReference type="AlphaFoldDB" id="A0A9P4T5Y3"/>
<dbReference type="SUPFAM" id="SSF52540">
    <property type="entry name" value="P-loop containing nucleoside triphosphate hydrolases"/>
    <property type="match status" value="1"/>
</dbReference>
<dbReference type="PANTHER" id="PTHR10622:SF11">
    <property type="entry name" value="HET-DOMAIN-CONTAINING PROTEIN"/>
    <property type="match status" value="1"/>
</dbReference>
<proteinExistence type="predicted"/>
<evidence type="ECO:0000256" key="1">
    <source>
        <dbReference type="PROSITE-ProRule" id="PRU00339"/>
    </source>
</evidence>
<dbReference type="InterPro" id="IPR010730">
    <property type="entry name" value="HET"/>
</dbReference>
<feature type="domain" description="Heterokaryon incompatibility" evidence="3">
    <location>
        <begin position="27"/>
        <end position="134"/>
    </location>
</feature>
<dbReference type="SMART" id="SM00028">
    <property type="entry name" value="TPR"/>
    <property type="match status" value="6"/>
</dbReference>
<dbReference type="Pfam" id="PF13374">
    <property type="entry name" value="TPR_10"/>
    <property type="match status" value="1"/>
</dbReference>
<keyword evidence="5" id="KW-1185">Reference proteome</keyword>
<feature type="repeat" description="TPR" evidence="1">
    <location>
        <begin position="827"/>
        <end position="860"/>
    </location>
</feature>
<name>A0A9P4T5Y3_CURKU</name>
<dbReference type="Proteomes" id="UP000801428">
    <property type="component" value="Unassembled WGS sequence"/>
</dbReference>
<dbReference type="Pfam" id="PF13424">
    <property type="entry name" value="TPR_12"/>
    <property type="match status" value="4"/>
</dbReference>
<gene>
    <name evidence="4" type="ORF">E8E13_003647</name>
</gene>
<reference evidence="4" key="1">
    <citation type="submission" date="2019-04" db="EMBL/GenBank/DDBJ databases">
        <title>Sequencing of skin fungus with MAO and IRED activity.</title>
        <authorList>
            <person name="Marsaioli A.J."/>
            <person name="Bonatto J.M.C."/>
            <person name="Reis Junior O."/>
        </authorList>
    </citation>
    <scope>NUCLEOTIDE SEQUENCE</scope>
    <source>
        <strain evidence="4">30M1</strain>
    </source>
</reference>
<keyword evidence="1" id="KW-0802">TPR repeat</keyword>
<dbReference type="InterPro" id="IPR019734">
    <property type="entry name" value="TPR_rpt"/>
</dbReference>
<dbReference type="InterPro" id="IPR011990">
    <property type="entry name" value="TPR-like_helical_dom_sf"/>
</dbReference>
<dbReference type="EMBL" id="SWKU01000030">
    <property type="protein sequence ID" value="KAF2995862.1"/>
    <property type="molecule type" value="Genomic_DNA"/>
</dbReference>
<accession>A0A9P4T5Y3</accession>
<dbReference type="InterPro" id="IPR027417">
    <property type="entry name" value="P-loop_NTPase"/>
</dbReference>
<dbReference type="PANTHER" id="PTHR10622">
    <property type="entry name" value="HET DOMAIN-CONTAINING PROTEIN"/>
    <property type="match status" value="1"/>
</dbReference>
<dbReference type="Gene3D" id="1.25.40.10">
    <property type="entry name" value="Tetratricopeptide repeat domain"/>
    <property type="match status" value="2"/>
</dbReference>
<feature type="region of interest" description="Disordered" evidence="2">
    <location>
        <begin position="1131"/>
        <end position="1152"/>
    </location>
</feature>
<feature type="compositionally biased region" description="Basic and acidic residues" evidence="2">
    <location>
        <begin position="1131"/>
        <end position="1145"/>
    </location>
</feature>
<dbReference type="Gene3D" id="3.40.50.300">
    <property type="entry name" value="P-loop containing nucleotide triphosphate hydrolases"/>
    <property type="match status" value="1"/>
</dbReference>
<dbReference type="Pfam" id="PF06985">
    <property type="entry name" value="HET"/>
    <property type="match status" value="1"/>
</dbReference>
<dbReference type="OrthoDB" id="1658288at2759"/>
<organism evidence="4 5">
    <name type="scientific">Curvularia kusanoi</name>
    <name type="common">Cochliobolus kusanoi</name>
    <dbReference type="NCBI Taxonomy" id="90978"/>
    <lineage>
        <taxon>Eukaryota</taxon>
        <taxon>Fungi</taxon>
        <taxon>Dikarya</taxon>
        <taxon>Ascomycota</taxon>
        <taxon>Pezizomycotina</taxon>
        <taxon>Dothideomycetes</taxon>
        <taxon>Pleosporomycetidae</taxon>
        <taxon>Pleosporales</taxon>
        <taxon>Pleosporineae</taxon>
        <taxon>Pleosporaceae</taxon>
        <taxon>Curvularia</taxon>
    </lineage>
</organism>
<comment type="caution">
    <text evidence="4">The sequence shown here is derived from an EMBL/GenBank/DDBJ whole genome shotgun (WGS) entry which is preliminary data.</text>
</comment>
<evidence type="ECO:0000256" key="2">
    <source>
        <dbReference type="SAM" id="MobiDB-lite"/>
    </source>
</evidence>
<sequence length="1152" mass="131831">MRLLETTDGRTYRLTEDYLHQSQVPAYAILSHTWTEGHEVTFDDIHKDERSKYRKLRSSLQLRPHFRKKGYDKLRFCAKQAKRDGLRYFWVDTCCIDKSNSPELQRAINSMFQWYQNATKCYVFLSDVSSTSAKSRYGSSGWEEAFKKGRWFTRGWTLQELLAPTTVEFFSKQGVYLGSRLQLKQLIHDITNIPPRALSGASLDEFDVDQKLSWAAERQTTRIEDEVYALLGIFGIELPFIYDEGYDKALRRLLEKIYYAPHEAQQRKWVIKSTVPFGRDNEFVTRDELSVLNRIYEKPGQHAALVGLGGVGKSQIAIECTYRMLDQVPDLWVFWVYAETKASFRKSYYKIAETVGMNGWNDPTADIMQLVCAWLGDEANGRWMMVIDSADDAGVFATVTPDSCMSNVNHSTTSEQPYLAHIPRTSRSSILITSRSHEVASMLIGSKNGIVEVGPMTTQDARTLLRTKINAAIQESEGEELIRLLDHVPLALTQAAAFINRTPRMSIKRYLDGLRDSQAADLLDKNMVDIRRNDQVSNSVMTTWSMSFDYVRSRSAPAARLLSFMSLFDRQEIPATLLQYAYSSFEEEDAEDAEDANEAEDANDANFEDDIYLLTSLCLVKSNAGNVTFQMHGIMQDAMWCRLKSQDKFEHWATWYIVILDIHFPRGKREDWSKCQKLLPHALAALTHVLVDADVLEVWASLAHRVGSYLSDMGDYSKGYDLLFDSWEVRKILLGPEHIVTLGCLNSLGLALQGLHRYDEAKDVLRQAYEGQERLLEAENDIALTTLSNIASVHLNLKEYSKAEEVLKNVLQRISKLELGPGHRLNSIALLRLALVYRESGRLEDAVNLHLQALELHKMHLGLDHPLTWIAKIELASAYRKQGCWKEAETLHLELIETLETQQAEALELLTQKSLLFSAYQAQGRLDDAEATQIQVLALSKEMLGHAHVRTLEYMSELVLAYRLAGKHEKAETLLVEELELRKTHQGEDHLETLRTKSLLSQVYAHHGKYTEAVHLQSVVIECYTKELGEDNSETLEARKDLSATFRRQGRLTEARSMQEEILKRRIELLGRDHMDSLNTMVSLALTYKDQGQVAEAIELMSECRERFERVANPGLVKDDTWRMKERIEEWTREQENDGREKIRPADAALQS</sequence>
<dbReference type="PROSITE" id="PS50005">
    <property type="entry name" value="TPR"/>
    <property type="match status" value="1"/>
</dbReference>
<evidence type="ECO:0000313" key="4">
    <source>
        <dbReference type="EMBL" id="KAF2995862.1"/>
    </source>
</evidence>